<dbReference type="SUPFAM" id="SSF81342">
    <property type="entry name" value="Transmembrane di-heme cytochromes"/>
    <property type="match status" value="1"/>
</dbReference>
<evidence type="ECO:0000256" key="1">
    <source>
        <dbReference type="ARBA" id="ARBA00022448"/>
    </source>
</evidence>
<keyword evidence="6" id="KW-0472">Membrane</keyword>
<keyword evidence="1" id="KW-0813">Transport</keyword>
<dbReference type="RefSeq" id="WP_012327196.1">
    <property type="nucleotide sequence ID" value="NC_010506.1"/>
</dbReference>
<evidence type="ECO:0000256" key="5">
    <source>
        <dbReference type="ARBA" id="ARBA00023004"/>
    </source>
</evidence>
<dbReference type="EMBL" id="CP000961">
    <property type="protein sequence ID" value="ACA88871.1"/>
    <property type="molecule type" value="Genomic_DNA"/>
</dbReference>
<evidence type="ECO:0000256" key="2">
    <source>
        <dbReference type="ARBA" id="ARBA00022617"/>
    </source>
</evidence>
<accession>B1KLZ1</accession>
<reference evidence="8 9" key="1">
    <citation type="submission" date="2008-02" db="EMBL/GenBank/DDBJ databases">
        <title>Complete sequence of Shewanella woodyi ATCC 51908.</title>
        <authorList>
            <consortium name="US DOE Joint Genome Institute"/>
            <person name="Copeland A."/>
            <person name="Lucas S."/>
            <person name="Lapidus A."/>
            <person name="Glavina del Rio T."/>
            <person name="Dalin E."/>
            <person name="Tice H."/>
            <person name="Bruce D."/>
            <person name="Goodwin L."/>
            <person name="Pitluck S."/>
            <person name="Sims D."/>
            <person name="Brettin T."/>
            <person name="Detter J.C."/>
            <person name="Han C."/>
            <person name="Kuske C.R."/>
            <person name="Schmutz J."/>
            <person name="Larimer F."/>
            <person name="Land M."/>
            <person name="Hauser L."/>
            <person name="Kyrpides N."/>
            <person name="Lykidis A."/>
            <person name="Zhao J.-S."/>
            <person name="Richardson P."/>
        </authorList>
    </citation>
    <scope>NUCLEOTIDE SEQUENCE [LARGE SCALE GENOMIC DNA]</scope>
    <source>
        <strain evidence="9">ATCC 51908 / MS32</strain>
    </source>
</reference>
<dbReference type="SMART" id="SM00887">
    <property type="entry name" value="EB_dh"/>
    <property type="match status" value="1"/>
</dbReference>
<sequence length="506" mass="57781" precursor="true">MENPIKFKWLHLLCSLAVLVSLLTGFRIHLLNGYDTLFLLSPILPQGQLHNWHLLAGISIALLIPLYLIFGRTHANGRRSRAGRYHRNVHRLAYLFIPATLITGSMLWLGESDLTWRQWHFYSVLGLLIYILLHGYIYFLQLGKTLLSALFSRQMLTLNASLFIALFGLAVTAIWALTSNLAPHKLTALNINPQTHIDIDGKALEPFWKQAPKITLITDGGANFVDGQTPVSIQVAANETESYFLFRWRDTTHSLEHLPLEKQQSRWWVLQQGFHRFDEQKFYEDKFAVMLSSSCGQGGDGTVHLGPKPLADKPANWHGKGYHASTDGRVRDIWHWKAVRTNDMFQADDNAFTPPLASRSGERRYTAGYHADGKESGAYVANWSWYSKQSVEPKRLPLHENTSKHLLAWFDSEPYQANKDNYPEGARLPSTLYRSNRFEGDRADVRARAVWHQGFWTLELARKHDTGSELDVKLTTGTCVWVAAFDSAQIAHTRHQRPIKLNYLSR</sequence>
<dbReference type="KEGG" id="swd:Swoo_4621"/>
<dbReference type="GO" id="GO:0046872">
    <property type="term" value="F:metal ion binding"/>
    <property type="evidence" value="ECO:0007669"/>
    <property type="project" value="UniProtKB-KW"/>
</dbReference>
<dbReference type="Pfam" id="PF09459">
    <property type="entry name" value="EB_dh"/>
    <property type="match status" value="1"/>
</dbReference>
<dbReference type="InterPro" id="IPR016174">
    <property type="entry name" value="Di-haem_cyt_TM"/>
</dbReference>
<keyword evidence="6" id="KW-1133">Transmembrane helix</keyword>
<dbReference type="CDD" id="cd09625">
    <property type="entry name" value="DOMON_like_cytochrome"/>
    <property type="match status" value="1"/>
</dbReference>
<protein>
    <recommendedName>
        <fullName evidence="7">Cytochrome c-552/DMSO reductase-like haem-binding domain-containing protein</fullName>
    </recommendedName>
</protein>
<evidence type="ECO:0000259" key="7">
    <source>
        <dbReference type="SMART" id="SM00887"/>
    </source>
</evidence>
<keyword evidence="2" id="KW-0349">Heme</keyword>
<evidence type="ECO:0000256" key="6">
    <source>
        <dbReference type="SAM" id="Phobius"/>
    </source>
</evidence>
<gene>
    <name evidence="8" type="ordered locus">Swoo_4621</name>
</gene>
<dbReference type="eggNOG" id="COG2864">
    <property type="taxonomic scope" value="Bacteria"/>
</dbReference>
<feature type="transmembrane region" description="Helical" evidence="6">
    <location>
        <begin position="155"/>
        <end position="177"/>
    </location>
</feature>
<dbReference type="STRING" id="392500.Swoo_4621"/>
<name>B1KLZ1_SHEWM</name>
<dbReference type="GO" id="GO:0016020">
    <property type="term" value="C:membrane"/>
    <property type="evidence" value="ECO:0007669"/>
    <property type="project" value="InterPro"/>
</dbReference>
<dbReference type="InterPro" id="IPR019020">
    <property type="entry name" value="Cyt-c552/DMSO_Rdtase_haem-bd"/>
</dbReference>
<feature type="transmembrane region" description="Helical" evidence="6">
    <location>
        <begin position="51"/>
        <end position="70"/>
    </location>
</feature>
<dbReference type="GO" id="GO:0022904">
    <property type="term" value="P:respiratory electron transport chain"/>
    <property type="evidence" value="ECO:0007669"/>
    <property type="project" value="InterPro"/>
</dbReference>
<keyword evidence="4" id="KW-0249">Electron transport</keyword>
<dbReference type="HOGENOM" id="CLU_481336_0_0_6"/>
<evidence type="ECO:0000256" key="4">
    <source>
        <dbReference type="ARBA" id="ARBA00022982"/>
    </source>
</evidence>
<keyword evidence="5" id="KW-0408">Iron</keyword>
<evidence type="ECO:0000313" key="8">
    <source>
        <dbReference type="EMBL" id="ACA88871.1"/>
    </source>
</evidence>
<feature type="domain" description="Cytochrome c-552/DMSO reductase-like haem-binding" evidence="7">
    <location>
        <begin position="205"/>
        <end position="497"/>
    </location>
</feature>
<dbReference type="GO" id="GO:0020037">
    <property type="term" value="F:heme binding"/>
    <property type="evidence" value="ECO:0007669"/>
    <property type="project" value="InterPro"/>
</dbReference>
<feature type="transmembrane region" description="Helical" evidence="6">
    <location>
        <begin position="121"/>
        <end position="143"/>
    </location>
</feature>
<keyword evidence="6" id="KW-0812">Transmembrane</keyword>
<dbReference type="AlphaFoldDB" id="B1KLZ1"/>
<evidence type="ECO:0000256" key="3">
    <source>
        <dbReference type="ARBA" id="ARBA00022723"/>
    </source>
</evidence>
<keyword evidence="3" id="KW-0479">Metal-binding</keyword>
<dbReference type="Gene3D" id="2.60.40.1190">
    <property type="match status" value="1"/>
</dbReference>
<evidence type="ECO:0000313" key="9">
    <source>
        <dbReference type="Proteomes" id="UP000002168"/>
    </source>
</evidence>
<proteinExistence type="predicted"/>
<dbReference type="Proteomes" id="UP000002168">
    <property type="component" value="Chromosome"/>
</dbReference>
<organism evidence="8 9">
    <name type="scientific">Shewanella woodyi (strain ATCC 51908 / MS32)</name>
    <dbReference type="NCBI Taxonomy" id="392500"/>
    <lineage>
        <taxon>Bacteria</taxon>
        <taxon>Pseudomonadati</taxon>
        <taxon>Pseudomonadota</taxon>
        <taxon>Gammaproteobacteria</taxon>
        <taxon>Alteromonadales</taxon>
        <taxon>Shewanellaceae</taxon>
        <taxon>Shewanella</taxon>
    </lineage>
</organism>
<feature type="transmembrane region" description="Helical" evidence="6">
    <location>
        <begin position="91"/>
        <end position="109"/>
    </location>
</feature>
<keyword evidence="9" id="KW-1185">Reference proteome</keyword>